<evidence type="ECO:0000256" key="6">
    <source>
        <dbReference type="ARBA" id="ARBA00022989"/>
    </source>
</evidence>
<dbReference type="GO" id="GO:0008643">
    <property type="term" value="P:carbohydrate transport"/>
    <property type="evidence" value="ECO:0007669"/>
    <property type="project" value="InterPro"/>
</dbReference>
<dbReference type="RefSeq" id="WP_281810935.1">
    <property type="nucleotide sequence ID" value="NZ_BRLB01000001.1"/>
</dbReference>
<evidence type="ECO:0000256" key="7">
    <source>
        <dbReference type="ARBA" id="ARBA00023136"/>
    </source>
</evidence>
<dbReference type="PANTHER" id="PTHR11328:SF24">
    <property type="entry name" value="MAJOR FACILITATOR SUPERFAMILY (MFS) PROFILE DOMAIN-CONTAINING PROTEIN"/>
    <property type="match status" value="1"/>
</dbReference>
<reference evidence="9" key="1">
    <citation type="submission" date="2022-06" db="EMBL/GenBank/DDBJ databases">
        <title>Vallitalea longa sp. nov., an anaerobic bacterium isolated from marine sediment.</title>
        <authorList>
            <person name="Hirano S."/>
            <person name="Terahara T."/>
            <person name="Mori K."/>
            <person name="Hamada M."/>
            <person name="Matsumoto R."/>
            <person name="Kobayashi T."/>
        </authorList>
    </citation>
    <scope>NUCLEOTIDE SEQUENCE</scope>
    <source>
        <strain evidence="9">SH18-1</strain>
    </source>
</reference>
<evidence type="ECO:0000313" key="10">
    <source>
        <dbReference type="Proteomes" id="UP001144256"/>
    </source>
</evidence>
<gene>
    <name evidence="9" type="primary">gutA</name>
    <name evidence="9" type="ORF">SH1V18_00210</name>
</gene>
<feature type="transmembrane region" description="Helical" evidence="8">
    <location>
        <begin position="270"/>
        <end position="289"/>
    </location>
</feature>
<dbReference type="InterPro" id="IPR036259">
    <property type="entry name" value="MFS_trans_sf"/>
</dbReference>
<feature type="transmembrane region" description="Helical" evidence="8">
    <location>
        <begin position="301"/>
        <end position="321"/>
    </location>
</feature>
<dbReference type="InterPro" id="IPR001927">
    <property type="entry name" value="Na/Gal_symport"/>
</dbReference>
<accession>A0A9W6DCW5</accession>
<feature type="transmembrane region" description="Helical" evidence="8">
    <location>
        <begin position="182"/>
        <end position="201"/>
    </location>
</feature>
<evidence type="ECO:0000256" key="4">
    <source>
        <dbReference type="ARBA" id="ARBA00022692"/>
    </source>
</evidence>
<dbReference type="EMBL" id="BRLB01000001">
    <property type="protein sequence ID" value="GKX27541.1"/>
    <property type="molecule type" value="Genomic_DNA"/>
</dbReference>
<dbReference type="NCBIfam" id="TIGR00792">
    <property type="entry name" value="gph"/>
    <property type="match status" value="1"/>
</dbReference>
<evidence type="ECO:0000256" key="1">
    <source>
        <dbReference type="ARBA" id="ARBA00004651"/>
    </source>
</evidence>
<comment type="caution">
    <text evidence="9">The sequence shown here is derived from an EMBL/GenBank/DDBJ whole genome shotgun (WGS) entry which is preliminary data.</text>
</comment>
<dbReference type="AlphaFoldDB" id="A0A9W6DCW5"/>
<evidence type="ECO:0000256" key="2">
    <source>
        <dbReference type="ARBA" id="ARBA00022448"/>
    </source>
</evidence>
<organism evidence="9 10">
    <name type="scientific">Vallitalea longa</name>
    <dbReference type="NCBI Taxonomy" id="2936439"/>
    <lineage>
        <taxon>Bacteria</taxon>
        <taxon>Bacillati</taxon>
        <taxon>Bacillota</taxon>
        <taxon>Clostridia</taxon>
        <taxon>Lachnospirales</taxon>
        <taxon>Vallitaleaceae</taxon>
        <taxon>Vallitalea</taxon>
    </lineage>
</organism>
<proteinExistence type="predicted"/>
<keyword evidence="5" id="KW-0769">Symport</keyword>
<feature type="transmembrane region" description="Helical" evidence="8">
    <location>
        <begin position="13"/>
        <end position="36"/>
    </location>
</feature>
<dbReference type="PANTHER" id="PTHR11328">
    <property type="entry name" value="MAJOR FACILITATOR SUPERFAMILY DOMAIN-CONTAINING PROTEIN"/>
    <property type="match status" value="1"/>
</dbReference>
<evidence type="ECO:0000256" key="3">
    <source>
        <dbReference type="ARBA" id="ARBA00022475"/>
    </source>
</evidence>
<evidence type="ECO:0000313" key="9">
    <source>
        <dbReference type="EMBL" id="GKX27541.1"/>
    </source>
</evidence>
<keyword evidence="2" id="KW-0813">Transport</keyword>
<feature type="transmembrane region" description="Helical" evidence="8">
    <location>
        <begin position="42"/>
        <end position="60"/>
    </location>
</feature>
<keyword evidence="3" id="KW-1003">Cell membrane</keyword>
<comment type="subcellular location">
    <subcellularLocation>
        <location evidence="1">Cell membrane</location>
        <topology evidence="1">Multi-pass membrane protein</topology>
    </subcellularLocation>
</comment>
<feature type="transmembrane region" description="Helical" evidence="8">
    <location>
        <begin position="327"/>
        <end position="353"/>
    </location>
</feature>
<dbReference type="Proteomes" id="UP001144256">
    <property type="component" value="Unassembled WGS sequence"/>
</dbReference>
<dbReference type="PROSITE" id="PS00872">
    <property type="entry name" value="NA_GALACTOSIDE_SYMP"/>
    <property type="match status" value="1"/>
</dbReference>
<protein>
    <submittedName>
        <fullName evidence="9">Glucitol transport protein GutA</fullName>
    </submittedName>
</protein>
<dbReference type="InterPro" id="IPR039672">
    <property type="entry name" value="MFS_2"/>
</dbReference>
<feature type="transmembrane region" description="Helical" evidence="8">
    <location>
        <begin position="374"/>
        <end position="396"/>
    </location>
</feature>
<feature type="transmembrane region" description="Helical" evidence="8">
    <location>
        <begin position="236"/>
        <end position="258"/>
    </location>
</feature>
<keyword evidence="7 8" id="KW-0472">Membrane</keyword>
<feature type="transmembrane region" description="Helical" evidence="8">
    <location>
        <begin position="416"/>
        <end position="434"/>
    </location>
</feature>
<dbReference type="Gene3D" id="1.20.1250.20">
    <property type="entry name" value="MFS general substrate transporter like domains"/>
    <property type="match status" value="2"/>
</dbReference>
<dbReference type="SUPFAM" id="SSF103473">
    <property type="entry name" value="MFS general substrate transporter"/>
    <property type="match status" value="1"/>
</dbReference>
<evidence type="ECO:0000256" key="5">
    <source>
        <dbReference type="ARBA" id="ARBA00022847"/>
    </source>
</evidence>
<feature type="transmembrane region" description="Helical" evidence="8">
    <location>
        <begin position="81"/>
        <end position="100"/>
    </location>
</feature>
<keyword evidence="4 8" id="KW-0812">Transmembrane</keyword>
<keyword evidence="10" id="KW-1185">Reference proteome</keyword>
<sequence>MDKIYKRARVNEVLKYGVGGIGSNVAFMLVMMYLMFFYTDVLGINAAAVGGLFLVARIIDAVTDPLMGMIADRTKSRWGKFRPWIIFGAPVLGILVIMMFTAPNLSSTGKLIYIYITYILYSIVSTVVNIPYHSLTPVLSEDPDQRTVIATTKQIFGNVGSAFITIGAVPITNALGGDARAWKIYGIICAIIIVISFFVCASGAKEYDNHETITNRKNQNIKFIEQLRLIVNNKALLMLMIAFGTDMIAYAGASAVNIYYFTYAVNRPDLIAVVGAFALVIGLPITFFVPFLSKKFGKKKIYMFSSTVLLFISASLFFIPFTSIKLILLQAVLAAAFAPFTGVVGWAILADCVEYGEWVTGKRGEGTVSSQLTFINKVGMALGGFIVGILLAAVGYEEGVAQTEQTLKAIVGIKALLPAAGYLCSIISMSFYPITKEFYHKMITDNEKRRNSINESAKELA</sequence>
<dbReference type="GO" id="GO:0015293">
    <property type="term" value="F:symporter activity"/>
    <property type="evidence" value="ECO:0007669"/>
    <property type="project" value="UniProtKB-KW"/>
</dbReference>
<keyword evidence="6 8" id="KW-1133">Transmembrane helix</keyword>
<feature type="transmembrane region" description="Helical" evidence="8">
    <location>
        <begin position="112"/>
        <end position="135"/>
    </location>
</feature>
<evidence type="ECO:0000256" key="8">
    <source>
        <dbReference type="SAM" id="Phobius"/>
    </source>
</evidence>
<name>A0A9W6DCW5_9FIRM</name>
<dbReference type="InterPro" id="IPR018043">
    <property type="entry name" value="Na/Gal_symport_CS"/>
</dbReference>
<dbReference type="GO" id="GO:0005886">
    <property type="term" value="C:plasma membrane"/>
    <property type="evidence" value="ECO:0007669"/>
    <property type="project" value="UniProtKB-SubCell"/>
</dbReference>
<dbReference type="CDD" id="cd17332">
    <property type="entry name" value="MFS_MelB_like"/>
    <property type="match status" value="1"/>
</dbReference>
<dbReference type="GO" id="GO:0006814">
    <property type="term" value="P:sodium ion transport"/>
    <property type="evidence" value="ECO:0007669"/>
    <property type="project" value="InterPro"/>
</dbReference>
<dbReference type="Pfam" id="PF13347">
    <property type="entry name" value="MFS_2"/>
    <property type="match status" value="1"/>
</dbReference>
<feature type="transmembrane region" description="Helical" evidence="8">
    <location>
        <begin position="155"/>
        <end position="176"/>
    </location>
</feature>